<reference evidence="4" key="1">
    <citation type="journal article" date="2014" name="Genome Announc.">
        <title>Draft Genome Sequence of Mycobacterium triplex DSM 44626.</title>
        <authorList>
            <person name="Sassi M."/>
            <person name="Croce O."/>
            <person name="Robert C."/>
            <person name="Raoult D."/>
            <person name="Drancourt M."/>
        </authorList>
    </citation>
    <scope>NUCLEOTIDE SEQUENCE [LARGE SCALE GENOMIC DNA]</scope>
    <source>
        <strain evidence="4">DSM 44626</strain>
    </source>
</reference>
<dbReference type="AlphaFoldDB" id="A0A024JST8"/>
<evidence type="ECO:0000313" key="4">
    <source>
        <dbReference type="EMBL" id="CDO86268.1"/>
    </source>
</evidence>
<evidence type="ECO:0000259" key="3">
    <source>
        <dbReference type="Pfam" id="PF20803"/>
    </source>
</evidence>
<accession>A0A024JST8</accession>
<dbReference type="Gene3D" id="1.20.58.1460">
    <property type="match status" value="1"/>
</dbReference>
<feature type="domain" description="Transcriptional repressor PaaX-like C-terminal" evidence="2">
    <location>
        <begin position="201"/>
        <end position="266"/>
    </location>
</feature>
<gene>
    <name evidence="4" type="ORF">BN973_00610</name>
</gene>
<sequence>MITLASVAAALQSRVSDLIGNRPLSARSVLATALLGADQPHLAVAELVAVASLFGISAGAARTCLWRMVTDGELTADGGSYALAGRLLDRRQRVDEASRIDDTTVSGWDGTWELAIVSLDRRSAADRLDLRKAAAQLHLAELREGVWIRPENLDPQRLPASRLVLDRQCTHFHDAQTGIAPDKVRALFALDDWTDDAEVFIEAMEVALKVRDDSTESFTYEFALSIAVVRHLQLDPLLPLALLPRQWPGHALRGTYRRFDDAFKRRMNAAFRRAAATAGG</sequence>
<protein>
    <submittedName>
        <fullName evidence="4">Phenylacetic acid-responsive transcriptional repressor</fullName>
    </submittedName>
</protein>
<feature type="domain" description="Transcriptional repressor PaaX-like central Cas2-like" evidence="3">
    <location>
        <begin position="107"/>
        <end position="156"/>
    </location>
</feature>
<dbReference type="Pfam" id="PF20803">
    <property type="entry name" value="PaaX_M"/>
    <property type="match status" value="1"/>
</dbReference>
<proteinExistence type="predicted"/>
<reference evidence="4" key="2">
    <citation type="submission" date="2014-04" db="EMBL/GenBank/DDBJ databases">
        <authorList>
            <person name="Urmite Genomes U."/>
        </authorList>
    </citation>
    <scope>NUCLEOTIDE SEQUENCE</scope>
    <source>
        <strain evidence="4">DSM 44626</strain>
    </source>
</reference>
<dbReference type="Pfam" id="PF07848">
    <property type="entry name" value="PaaX"/>
    <property type="match status" value="1"/>
</dbReference>
<dbReference type="HOGENOM" id="CLU_1137120_0_0_11"/>
<dbReference type="STRING" id="47839.BN973_00610"/>
<organism evidence="4">
    <name type="scientific">Mycobacterium triplex</name>
    <dbReference type="NCBI Taxonomy" id="47839"/>
    <lineage>
        <taxon>Bacteria</taxon>
        <taxon>Bacillati</taxon>
        <taxon>Actinomycetota</taxon>
        <taxon>Actinomycetes</taxon>
        <taxon>Mycobacteriales</taxon>
        <taxon>Mycobacteriaceae</taxon>
        <taxon>Mycobacterium</taxon>
        <taxon>Mycobacterium simiae complex</taxon>
    </lineage>
</organism>
<dbReference type="Gene3D" id="1.10.10.10">
    <property type="entry name" value="Winged helix-like DNA-binding domain superfamily/Winged helix DNA-binding domain"/>
    <property type="match status" value="1"/>
</dbReference>
<dbReference type="InterPro" id="IPR048846">
    <property type="entry name" value="PaaX-like_central"/>
</dbReference>
<dbReference type="Gene3D" id="3.30.70.2650">
    <property type="match status" value="1"/>
</dbReference>
<dbReference type="eggNOG" id="COG3327">
    <property type="taxonomic scope" value="Bacteria"/>
</dbReference>
<dbReference type="InterPro" id="IPR013225">
    <property type="entry name" value="PaaX_C"/>
</dbReference>
<dbReference type="PANTHER" id="PTHR30319:SF1">
    <property type="entry name" value="TRANSCRIPTIONAL REPRESSOR PAAX"/>
    <property type="match status" value="1"/>
</dbReference>
<dbReference type="Proteomes" id="UP000028880">
    <property type="component" value="Unassembled WGS sequence"/>
</dbReference>
<name>A0A024JST8_9MYCO</name>
<evidence type="ECO:0000259" key="2">
    <source>
        <dbReference type="Pfam" id="PF08223"/>
    </source>
</evidence>
<dbReference type="PANTHER" id="PTHR30319">
    <property type="entry name" value="PHENYLACETIC ACID REGULATOR-RELATED TRANSCRIPTIONAL REPRESSOR"/>
    <property type="match status" value="1"/>
</dbReference>
<dbReference type="InterPro" id="IPR036388">
    <property type="entry name" value="WH-like_DNA-bd_sf"/>
</dbReference>
<dbReference type="InterPro" id="IPR012906">
    <property type="entry name" value="PaaX-like_N"/>
</dbReference>
<evidence type="ECO:0000259" key="1">
    <source>
        <dbReference type="Pfam" id="PF07848"/>
    </source>
</evidence>
<dbReference type="GO" id="GO:0006351">
    <property type="term" value="P:DNA-templated transcription"/>
    <property type="evidence" value="ECO:0007669"/>
    <property type="project" value="TreeGrafter"/>
</dbReference>
<dbReference type="Pfam" id="PF08223">
    <property type="entry name" value="PaaX_C"/>
    <property type="match status" value="1"/>
</dbReference>
<dbReference type="EMBL" id="HG964446">
    <property type="protein sequence ID" value="CDO86268.1"/>
    <property type="molecule type" value="Genomic_DNA"/>
</dbReference>
<feature type="domain" description="Transcriptional repressor PaaX-like N-terminal" evidence="1">
    <location>
        <begin position="26"/>
        <end position="85"/>
    </location>
</feature>